<reference evidence="12 13" key="1">
    <citation type="submission" date="2016-10" db="EMBL/GenBank/DDBJ databases">
        <authorList>
            <person name="de Groot N.N."/>
        </authorList>
    </citation>
    <scope>NUCLEOTIDE SEQUENCE [LARGE SCALE GENOMIC DNA]</scope>
    <source>
        <strain evidence="12 13">DSM 21800</strain>
    </source>
</reference>
<keyword evidence="5 7" id="KW-0460">Magnesium</keyword>
<dbReference type="EMBL" id="LT629772">
    <property type="protein sequence ID" value="SDT04629.1"/>
    <property type="molecule type" value="Genomic_DNA"/>
</dbReference>
<comment type="similarity">
    <text evidence="2 7">Belongs to the phosphohexose mutase family.</text>
</comment>
<dbReference type="InterPro" id="IPR005841">
    <property type="entry name" value="Alpha-D-phosphohexomutase_SF"/>
</dbReference>
<dbReference type="InterPro" id="IPR005843">
    <property type="entry name" value="A-D-PHexomutase_C"/>
</dbReference>
<evidence type="ECO:0000259" key="8">
    <source>
        <dbReference type="Pfam" id="PF00408"/>
    </source>
</evidence>
<dbReference type="PRINTS" id="PR00509">
    <property type="entry name" value="PGMPMM"/>
</dbReference>
<evidence type="ECO:0000259" key="11">
    <source>
        <dbReference type="Pfam" id="PF02880"/>
    </source>
</evidence>
<dbReference type="Pfam" id="PF02878">
    <property type="entry name" value="PGM_PMM_I"/>
    <property type="match status" value="1"/>
</dbReference>
<keyword evidence="3" id="KW-0597">Phosphoprotein</keyword>
<dbReference type="InterPro" id="IPR005845">
    <property type="entry name" value="A-D-PHexomutase_a/b/a-II"/>
</dbReference>
<evidence type="ECO:0000256" key="2">
    <source>
        <dbReference type="ARBA" id="ARBA00010231"/>
    </source>
</evidence>
<evidence type="ECO:0000313" key="12">
    <source>
        <dbReference type="EMBL" id="SDT04629.1"/>
    </source>
</evidence>
<feature type="domain" description="Alpha-D-phosphohexomutase alpha/beta/alpha" evidence="10">
    <location>
        <begin position="212"/>
        <end position="310"/>
    </location>
</feature>
<dbReference type="SUPFAM" id="SSF53738">
    <property type="entry name" value="Phosphoglucomutase, first 3 domains"/>
    <property type="match status" value="3"/>
</dbReference>
<dbReference type="Gene3D" id="3.40.120.10">
    <property type="entry name" value="Alpha-D-Glucose-1,6-Bisphosphate, subunit A, domain 3"/>
    <property type="match status" value="3"/>
</dbReference>
<gene>
    <name evidence="12" type="ORF">SAMN04489812_3941</name>
</gene>
<dbReference type="OrthoDB" id="9806956at2"/>
<dbReference type="SUPFAM" id="SSF55957">
    <property type="entry name" value="Phosphoglucomutase, C-terminal domain"/>
    <property type="match status" value="1"/>
</dbReference>
<dbReference type="InterPro" id="IPR016055">
    <property type="entry name" value="A-D-PHexomutase_a/b/a-I/II/III"/>
</dbReference>
<dbReference type="InterPro" id="IPR005844">
    <property type="entry name" value="A-D-PHexomutase_a/b/a-I"/>
</dbReference>
<dbReference type="Pfam" id="PF02879">
    <property type="entry name" value="PGM_PMM_II"/>
    <property type="match status" value="1"/>
</dbReference>
<comment type="cofactor">
    <cofactor evidence="1">
        <name>Mg(2+)</name>
        <dbReference type="ChEBI" id="CHEBI:18420"/>
    </cofactor>
</comment>
<dbReference type="InterPro" id="IPR036900">
    <property type="entry name" value="A-D-PHexomutase_C_sf"/>
</dbReference>
<evidence type="ECO:0000256" key="4">
    <source>
        <dbReference type="ARBA" id="ARBA00022723"/>
    </source>
</evidence>
<evidence type="ECO:0000256" key="1">
    <source>
        <dbReference type="ARBA" id="ARBA00001946"/>
    </source>
</evidence>
<accession>A0A1H1X7R3</accession>
<evidence type="ECO:0000256" key="6">
    <source>
        <dbReference type="ARBA" id="ARBA00023235"/>
    </source>
</evidence>
<dbReference type="GO" id="GO:0008973">
    <property type="term" value="F:phosphopentomutase activity"/>
    <property type="evidence" value="ECO:0007669"/>
    <property type="project" value="TreeGrafter"/>
</dbReference>
<dbReference type="InterPro" id="IPR016066">
    <property type="entry name" value="A-D-PHexomutase_CS"/>
</dbReference>
<dbReference type="STRING" id="630515.SAMN04489812_3941"/>
<evidence type="ECO:0000259" key="10">
    <source>
        <dbReference type="Pfam" id="PF02879"/>
    </source>
</evidence>
<keyword evidence="4 7" id="KW-0479">Metal-binding</keyword>
<proteinExistence type="inferred from homology"/>
<protein>
    <submittedName>
        <fullName evidence="12">Phosphomannomutase</fullName>
    </submittedName>
</protein>
<dbReference type="Gene3D" id="3.30.310.50">
    <property type="entry name" value="Alpha-D-phosphohexomutase, C-terminal domain"/>
    <property type="match status" value="1"/>
</dbReference>
<evidence type="ECO:0000256" key="5">
    <source>
        <dbReference type="ARBA" id="ARBA00022842"/>
    </source>
</evidence>
<dbReference type="Pfam" id="PF00408">
    <property type="entry name" value="PGM_PMM_IV"/>
    <property type="match status" value="1"/>
</dbReference>
<dbReference type="PANTHER" id="PTHR45745">
    <property type="entry name" value="PHOSPHOMANNOMUTASE 45A"/>
    <property type="match status" value="1"/>
</dbReference>
<dbReference type="InterPro" id="IPR005846">
    <property type="entry name" value="A-D-PHexomutase_a/b/a-III"/>
</dbReference>
<sequence>MNGPLLARVEAWRSQDPDPDTVAALDDLVDRVGSDDQAARAELEDAFDGRLEFGTAGLRGALGPGPNRMNRVVVGQAAAGLARYLNDNELTGGTVIIGYDARHKSEVFARDTAEIMAAAGFRPLLTDRPTPTPLVAFGIRHYGCVAGVVVTASHNPPQDNGYKVYLGDGSQIIPPADAEIAARIDDVAAGRLSQVQRSPVYGLLGDELIAAYGDRAASLVGNDIPRELDWVYTPMHGVGGRIVSDLVDRLGFAAPDVISDQAEPDPEFPTTPFPNPEEHGALDLAIARAKELDADLVIANDPDADRCAVAVPYELPAGRRWRMLRGDELGAILADDALRRGVRGRYACSIVSSSLLQTMATDHGQPFSYTLTGFKWIGRVPDLAFGYEEAIGYCCDSAAVPDKDGITALLRVLAIAAELRGRGSSLVDRLREISGRYGVHATDQLSVRVDDMAIIADAMARLRAEPPSTLIDQPVAVQDLAAGIDLGPAGVLPPTDGVLITGESIKVVARPSGTEPKLKCYLEVRVSTESRTAEQAGTVAATLLQQLRTQMAEALGVS</sequence>
<evidence type="ECO:0000259" key="9">
    <source>
        <dbReference type="Pfam" id="PF02878"/>
    </source>
</evidence>
<dbReference type="Pfam" id="PF02880">
    <property type="entry name" value="PGM_PMM_III"/>
    <property type="match status" value="1"/>
</dbReference>
<name>A0A1H1X7R3_9ACTN</name>
<dbReference type="PROSITE" id="PS00710">
    <property type="entry name" value="PGM_PMM"/>
    <property type="match status" value="1"/>
</dbReference>
<evidence type="ECO:0000313" key="13">
    <source>
        <dbReference type="Proteomes" id="UP000199103"/>
    </source>
</evidence>
<keyword evidence="13" id="KW-1185">Reference proteome</keyword>
<organism evidence="12 13">
    <name type="scientific">Microlunatus soli</name>
    <dbReference type="NCBI Taxonomy" id="630515"/>
    <lineage>
        <taxon>Bacteria</taxon>
        <taxon>Bacillati</taxon>
        <taxon>Actinomycetota</taxon>
        <taxon>Actinomycetes</taxon>
        <taxon>Propionibacteriales</taxon>
        <taxon>Propionibacteriaceae</taxon>
        <taxon>Microlunatus</taxon>
    </lineage>
</organism>
<evidence type="ECO:0000256" key="7">
    <source>
        <dbReference type="RuleBase" id="RU004326"/>
    </source>
</evidence>
<dbReference type="GO" id="GO:0000287">
    <property type="term" value="F:magnesium ion binding"/>
    <property type="evidence" value="ECO:0007669"/>
    <property type="project" value="InterPro"/>
</dbReference>
<feature type="domain" description="Alpha-D-phosphohexomutase alpha/beta/alpha" evidence="9">
    <location>
        <begin position="51"/>
        <end position="186"/>
    </location>
</feature>
<dbReference type="AlphaFoldDB" id="A0A1H1X7R3"/>
<dbReference type="GO" id="GO:0005975">
    <property type="term" value="P:carbohydrate metabolic process"/>
    <property type="evidence" value="ECO:0007669"/>
    <property type="project" value="InterPro"/>
</dbReference>
<feature type="domain" description="Alpha-D-phosphohexomutase alpha/beta/alpha" evidence="11">
    <location>
        <begin position="326"/>
        <end position="428"/>
    </location>
</feature>
<feature type="domain" description="Alpha-D-phosphohexomutase C-terminal" evidence="8">
    <location>
        <begin position="483"/>
        <end position="530"/>
    </location>
</feature>
<dbReference type="CDD" id="cd05799">
    <property type="entry name" value="PGM2"/>
    <property type="match status" value="1"/>
</dbReference>
<dbReference type="RefSeq" id="WP_091527133.1">
    <property type="nucleotide sequence ID" value="NZ_LT629772.1"/>
</dbReference>
<keyword evidence="6" id="KW-0413">Isomerase</keyword>
<dbReference type="PANTHER" id="PTHR45745:SF1">
    <property type="entry name" value="PHOSPHOGLUCOMUTASE 2B-RELATED"/>
    <property type="match status" value="1"/>
</dbReference>
<dbReference type="GO" id="GO:0006166">
    <property type="term" value="P:purine ribonucleoside salvage"/>
    <property type="evidence" value="ECO:0007669"/>
    <property type="project" value="TreeGrafter"/>
</dbReference>
<dbReference type="Proteomes" id="UP000199103">
    <property type="component" value="Chromosome I"/>
</dbReference>
<evidence type="ECO:0000256" key="3">
    <source>
        <dbReference type="ARBA" id="ARBA00022553"/>
    </source>
</evidence>